<reference evidence="4 6" key="2">
    <citation type="submission" date="2019-08" db="EMBL/GenBank/DDBJ databases">
        <title>Genome of Algoriphagus ratkowskyi IC026.</title>
        <authorList>
            <person name="Bowman J.P."/>
        </authorList>
    </citation>
    <scope>NUCLEOTIDE SEQUENCE [LARGE SCALE GENOMIC DNA]</scope>
    <source>
        <strain evidence="4 6">IC026</strain>
    </source>
</reference>
<feature type="transmembrane region" description="Helical" evidence="1">
    <location>
        <begin position="12"/>
        <end position="30"/>
    </location>
</feature>
<accession>A0A2W7R7T4</accession>
<proteinExistence type="predicted"/>
<gene>
    <name evidence="4" type="ORF">ESW18_01485</name>
    <name evidence="3" type="ORF">LV84_02047</name>
</gene>
<dbReference type="EMBL" id="QKZU01000007">
    <property type="protein sequence ID" value="PZX56918.1"/>
    <property type="molecule type" value="Genomic_DNA"/>
</dbReference>
<dbReference type="Pfam" id="PF02738">
    <property type="entry name" value="MoCoBD_1"/>
    <property type="match status" value="1"/>
</dbReference>
<protein>
    <submittedName>
        <fullName evidence="3">Isoquinoline 1-oxidoreductase beta subunit</fullName>
    </submittedName>
    <submittedName>
        <fullName evidence="4">Xanthine dehydrogenase family protein molybdopterin-binding subunit</fullName>
    </submittedName>
</protein>
<dbReference type="InterPro" id="IPR008274">
    <property type="entry name" value="AldOxase/xan_DH_MoCoBD1"/>
</dbReference>
<dbReference type="InterPro" id="IPR037165">
    <property type="entry name" value="AldOxase/xan_DH_Mopterin-bd_sf"/>
</dbReference>
<sequence>MATLTKTNRRDFLKIAGTTAGGLFIGFNWMSCDSPKMEVLSTEAILGQAKNFNAFLSISPTGDIVIYSPNPELGQNIKTSFPMVVAEELDADWSKVRVLQANLDTDKFERQLTGGSGAMPHSWERLRKAGATAKYLLVAAAAKQWEVPAEELTTSESIIYHKASGKKIGYGEVANDASLLTAPEEITLKDKKEFKIIGTPVKNVENGAIFKGEPLFGLDFYREGMLHAMIQRPPFGMKIKSINDTAARNVVGVKDVVTFENSVAVVGTSTWPLMKAKKLLKVEYEADGIVESSADHDLIFKDLMANGKAEIRREDGNVIDAFKNAAQVVTAEYQCPFLSHSPMEPMNFFAHVKDDSVELVGPTQTPERARSEAAAVSGIAAENITMEITRLGGGFGRRLRADFVAEAVHVSKIMKAPVKVTWSREDDLTGGAYRPAVRYKFEAALDADGNMTGYKLRGVGMNTGNSTREHNFPAGAVANLLIDNVNYESSITTNAWRAPITNFLAYAEQSFLDEVALAAQKDPVDFRLELMDKAKANPVGGDLQYDVDRMIGVTKMAAEKSNWGKNPNVKQGFSVYYSHRTYVAQVADIEMENGTPSLKKIHVITDCGMVVNPTGADHQVRGGVVDGMGHAMYGNLTFEGGLPTQTNFDKYRLIRMKEVPAVDTYYVDSGFDPTGLGEPCLPPTGGAIANAIFSATERRLRSQPFIDQKEFQDINLGIKRA</sequence>
<feature type="domain" description="Aldehyde oxidase/xanthine dehydrogenase a/b hammerhead" evidence="2">
    <location>
        <begin position="211"/>
        <end position="288"/>
    </location>
</feature>
<dbReference type="Pfam" id="PF20256">
    <property type="entry name" value="MoCoBD_2"/>
    <property type="match status" value="2"/>
</dbReference>
<dbReference type="InterPro" id="IPR006311">
    <property type="entry name" value="TAT_signal"/>
</dbReference>
<comment type="caution">
    <text evidence="3">The sequence shown here is derived from an EMBL/GenBank/DDBJ whole genome shotgun (WGS) entry which is preliminary data.</text>
</comment>
<evidence type="ECO:0000256" key="1">
    <source>
        <dbReference type="SAM" id="Phobius"/>
    </source>
</evidence>
<dbReference type="InterPro" id="IPR046867">
    <property type="entry name" value="AldOxase/xan_DH_MoCoBD2"/>
</dbReference>
<dbReference type="PANTHER" id="PTHR47495:SF3">
    <property type="entry name" value="BLR6219 PROTEIN"/>
    <property type="match status" value="1"/>
</dbReference>
<dbReference type="SMART" id="SM01008">
    <property type="entry name" value="Ald_Xan_dh_C"/>
    <property type="match status" value="1"/>
</dbReference>
<dbReference type="InterPro" id="IPR012368">
    <property type="entry name" value="OxRdtase_Mopterin-bd_su_IorB"/>
</dbReference>
<dbReference type="InterPro" id="IPR000674">
    <property type="entry name" value="Ald_Oxase/Xan_DH_a/b"/>
</dbReference>
<dbReference type="Gene3D" id="3.90.1170.50">
    <property type="entry name" value="Aldehyde oxidase/xanthine dehydrogenase, a/b hammerhead"/>
    <property type="match status" value="1"/>
</dbReference>
<keyword evidence="1" id="KW-1133">Transmembrane helix</keyword>
<dbReference type="PIRSF" id="PIRSF036389">
    <property type="entry name" value="IOR_B"/>
    <property type="match status" value="1"/>
</dbReference>
<evidence type="ECO:0000313" key="4">
    <source>
        <dbReference type="EMBL" id="TXD79831.1"/>
    </source>
</evidence>
<dbReference type="RefSeq" id="WP_086501382.1">
    <property type="nucleotide sequence ID" value="NZ_MSSV01000008.1"/>
</dbReference>
<dbReference type="GO" id="GO:0016491">
    <property type="term" value="F:oxidoreductase activity"/>
    <property type="evidence" value="ECO:0007669"/>
    <property type="project" value="InterPro"/>
</dbReference>
<dbReference type="Gene3D" id="3.30.365.10">
    <property type="entry name" value="Aldehyde oxidase/xanthine dehydrogenase, molybdopterin binding domain"/>
    <property type="match status" value="4"/>
</dbReference>
<dbReference type="InterPro" id="IPR052516">
    <property type="entry name" value="N-heterocyclic_Hydroxylase"/>
</dbReference>
<name>A0A2W7R7T4_9BACT</name>
<evidence type="ECO:0000313" key="6">
    <source>
        <dbReference type="Proteomes" id="UP000321927"/>
    </source>
</evidence>
<reference evidence="3 5" key="1">
    <citation type="submission" date="2018-06" db="EMBL/GenBank/DDBJ databases">
        <title>Genomic Encyclopedia of Archaeal and Bacterial Type Strains, Phase II (KMG-II): from individual species to whole genera.</title>
        <authorList>
            <person name="Goeker M."/>
        </authorList>
    </citation>
    <scope>NUCLEOTIDE SEQUENCE [LARGE SCALE GENOMIC DNA]</scope>
    <source>
        <strain evidence="3 5">DSM 22686</strain>
    </source>
</reference>
<dbReference type="Proteomes" id="UP000249115">
    <property type="component" value="Unassembled WGS sequence"/>
</dbReference>
<keyword evidence="1" id="KW-0812">Transmembrane</keyword>
<dbReference type="EMBL" id="VORV01000001">
    <property type="protein sequence ID" value="TXD79831.1"/>
    <property type="molecule type" value="Genomic_DNA"/>
</dbReference>
<dbReference type="SUPFAM" id="SSF56003">
    <property type="entry name" value="Molybdenum cofactor-binding domain"/>
    <property type="match status" value="2"/>
</dbReference>
<evidence type="ECO:0000313" key="5">
    <source>
        <dbReference type="Proteomes" id="UP000249115"/>
    </source>
</evidence>
<evidence type="ECO:0000259" key="2">
    <source>
        <dbReference type="SMART" id="SM01008"/>
    </source>
</evidence>
<dbReference type="OrthoDB" id="605889at2"/>
<keyword evidence="1" id="KW-0472">Membrane</keyword>
<dbReference type="Proteomes" id="UP000321927">
    <property type="component" value="Unassembled WGS sequence"/>
</dbReference>
<keyword evidence="6" id="KW-1185">Reference proteome</keyword>
<organism evidence="3 5">
    <name type="scientific">Algoriphagus ratkowskyi</name>
    <dbReference type="NCBI Taxonomy" id="57028"/>
    <lineage>
        <taxon>Bacteria</taxon>
        <taxon>Pseudomonadati</taxon>
        <taxon>Bacteroidota</taxon>
        <taxon>Cytophagia</taxon>
        <taxon>Cytophagales</taxon>
        <taxon>Cyclobacteriaceae</taxon>
        <taxon>Algoriphagus</taxon>
    </lineage>
</organism>
<dbReference type="AlphaFoldDB" id="A0A2W7R7T4"/>
<dbReference type="InterPro" id="IPR036856">
    <property type="entry name" value="Ald_Oxase/Xan_DH_a/b_sf"/>
</dbReference>
<dbReference type="SUPFAM" id="SSF54665">
    <property type="entry name" value="CO dehydrogenase molybdoprotein N-domain-like"/>
    <property type="match status" value="1"/>
</dbReference>
<dbReference type="PROSITE" id="PS51318">
    <property type="entry name" value="TAT"/>
    <property type="match status" value="1"/>
</dbReference>
<dbReference type="PANTHER" id="PTHR47495">
    <property type="entry name" value="ALDEHYDE DEHYDROGENASE"/>
    <property type="match status" value="1"/>
</dbReference>
<evidence type="ECO:0000313" key="3">
    <source>
        <dbReference type="EMBL" id="PZX56918.1"/>
    </source>
</evidence>